<protein>
    <submittedName>
        <fullName evidence="13">Protein O-glucosyltransferase 3</fullName>
    </submittedName>
</protein>
<evidence type="ECO:0000313" key="13">
    <source>
        <dbReference type="Ensembl" id="ENSACIP00000000191.1"/>
    </source>
</evidence>
<evidence type="ECO:0000256" key="2">
    <source>
        <dbReference type="ARBA" id="ARBA00006063"/>
    </source>
</evidence>
<evidence type="ECO:0000256" key="9">
    <source>
        <dbReference type="ARBA" id="ARBA00049246"/>
    </source>
</evidence>
<dbReference type="GO" id="GO:0046527">
    <property type="term" value="F:glucosyltransferase activity"/>
    <property type="evidence" value="ECO:0007669"/>
    <property type="project" value="TreeGrafter"/>
</dbReference>
<comment type="pathway">
    <text evidence="1">Protein modification; protein glycosylation.</text>
</comment>
<feature type="domain" description="Glycosyl transferase CAP10" evidence="12">
    <location>
        <begin position="242"/>
        <end position="483"/>
    </location>
</feature>
<accession>A0A3Q0QT02</accession>
<dbReference type="InterPro" id="IPR051091">
    <property type="entry name" value="O-Glucosyltr/Glycosyltrsf_90"/>
</dbReference>
<evidence type="ECO:0000256" key="6">
    <source>
        <dbReference type="ARBA" id="ARBA00022824"/>
    </source>
</evidence>
<dbReference type="InterPro" id="IPR013783">
    <property type="entry name" value="Ig-like_fold"/>
</dbReference>
<feature type="chain" id="PRO_5018653525" evidence="11">
    <location>
        <begin position="38"/>
        <end position="517"/>
    </location>
</feature>
<dbReference type="GeneTree" id="ENSGT00940000159028"/>
<reference evidence="13" key="2">
    <citation type="submission" date="2025-09" db="UniProtKB">
        <authorList>
            <consortium name="Ensembl"/>
        </authorList>
    </citation>
    <scope>IDENTIFICATION</scope>
</reference>
<evidence type="ECO:0000256" key="1">
    <source>
        <dbReference type="ARBA" id="ARBA00004922"/>
    </source>
</evidence>
<evidence type="ECO:0000256" key="3">
    <source>
        <dbReference type="ARBA" id="ARBA00022676"/>
    </source>
</evidence>
<sequence length="517" mass="59218">MARYRDADTLEPVRSGLISRFVILLVFISTGFPVCECEGISPERCLIWGPGLNPDTVLPVRYFFIQAVDLKGENLTLSPGKDAFNVKISSLDVNEHIRVHVPPPLDRGDGSFLVRYRLYSSALTGLHIQVSYGDAAVAKSPYTVQGPVYHEYCDCPEPDASAWQSAMQCPTKERQILADFKSFPAIDLQHLRQEVPHRFSNRGGLIHYTIINNQVYRRTLGKYTDFKMFSDEMLLSLTRKVRVPDVEFYVNVGDWPLETRTTGAVPILSWCGSTDTRDIVLPTYEVTHSTLETLRGVTNDLLSVQGHTGPPWANKTERAFFRGRDSREERLQLVSLSKRNPELLDAGITAWFFFRDQEKHVGKAPLVGFFDFFKYKYQVNIDGTVAAYRFPYLMLGNSLVLKQDSQYYEHFYSHLKAGTHYVPVKRNLSDLLEKISWAKENDAEAREIARAGQAAARELLQPSRLYCYYYRVLRMYSERQTGQPTRHADMELVPQPDDHTAACTCERERLKEERDEL</sequence>
<dbReference type="Gene3D" id="2.60.40.10">
    <property type="entry name" value="Immunoglobulins"/>
    <property type="match status" value="1"/>
</dbReference>
<dbReference type="InterPro" id="IPR001298">
    <property type="entry name" value="Filamin/ABP280_rpt"/>
</dbReference>
<comment type="catalytic activity">
    <reaction evidence="9">
        <text>L-seryl-[EGF-like domain protein] + UDP-alpha-D-glucose = 3-O-(beta-D-glucosyl)-L-seryl-[EGF-like domain protein] + UDP + H(+)</text>
        <dbReference type="Rhea" id="RHEA:58116"/>
        <dbReference type="Rhea" id="RHEA-COMP:14610"/>
        <dbReference type="Rhea" id="RHEA-COMP:16010"/>
        <dbReference type="ChEBI" id="CHEBI:15378"/>
        <dbReference type="ChEBI" id="CHEBI:29999"/>
        <dbReference type="ChEBI" id="CHEBI:58223"/>
        <dbReference type="ChEBI" id="CHEBI:58885"/>
        <dbReference type="ChEBI" id="CHEBI:140576"/>
    </reaction>
</comment>
<dbReference type="InterPro" id="IPR006598">
    <property type="entry name" value="CAP10"/>
</dbReference>
<dbReference type="Ensembl" id="ENSACIT00000000197.1">
    <property type="protein sequence ID" value="ENSACIP00000000191.1"/>
    <property type="gene ID" value="ENSACIG00000000149.1"/>
</dbReference>
<comment type="catalytic activity">
    <reaction evidence="8">
        <text>L-seryl-[EGF-like domain protein] + UDP-alpha-D-xylose = 3-O-(beta-D-xylosyl)-L-seryl-[EGF-like domain protein] + UDP + H(+)</text>
        <dbReference type="Rhea" id="RHEA:62016"/>
        <dbReference type="Rhea" id="RHEA-COMP:16010"/>
        <dbReference type="Rhea" id="RHEA-COMP:16011"/>
        <dbReference type="ChEBI" id="CHEBI:15378"/>
        <dbReference type="ChEBI" id="CHEBI:29999"/>
        <dbReference type="ChEBI" id="CHEBI:57632"/>
        <dbReference type="ChEBI" id="CHEBI:58223"/>
        <dbReference type="ChEBI" id="CHEBI:132085"/>
    </reaction>
</comment>
<organism evidence="13 14">
    <name type="scientific">Amphilophus citrinellus</name>
    <name type="common">Midas cichlid</name>
    <name type="synonym">Cichlasoma citrinellum</name>
    <dbReference type="NCBI Taxonomy" id="61819"/>
    <lineage>
        <taxon>Eukaryota</taxon>
        <taxon>Metazoa</taxon>
        <taxon>Chordata</taxon>
        <taxon>Craniata</taxon>
        <taxon>Vertebrata</taxon>
        <taxon>Euteleostomi</taxon>
        <taxon>Actinopterygii</taxon>
        <taxon>Neopterygii</taxon>
        <taxon>Teleostei</taxon>
        <taxon>Neoteleostei</taxon>
        <taxon>Acanthomorphata</taxon>
        <taxon>Ovalentaria</taxon>
        <taxon>Cichlomorphae</taxon>
        <taxon>Cichliformes</taxon>
        <taxon>Cichlidae</taxon>
        <taxon>New World cichlids</taxon>
        <taxon>Cichlasomatinae</taxon>
        <taxon>Heroini</taxon>
        <taxon>Amphilophus</taxon>
    </lineage>
</organism>
<keyword evidence="4" id="KW-0808">Transferase</keyword>
<evidence type="ECO:0000313" key="14">
    <source>
        <dbReference type="Proteomes" id="UP000261340"/>
    </source>
</evidence>
<evidence type="ECO:0000259" key="12">
    <source>
        <dbReference type="SMART" id="SM00672"/>
    </source>
</evidence>
<dbReference type="Proteomes" id="UP000261340">
    <property type="component" value="Unplaced"/>
</dbReference>
<feature type="repeat" description="Filamin" evidence="10">
    <location>
        <begin position="37"/>
        <end position="146"/>
    </location>
</feature>
<evidence type="ECO:0000256" key="5">
    <source>
        <dbReference type="ARBA" id="ARBA00022729"/>
    </source>
</evidence>
<evidence type="ECO:0000256" key="11">
    <source>
        <dbReference type="SAM" id="SignalP"/>
    </source>
</evidence>
<dbReference type="PANTHER" id="PTHR12203:SF18">
    <property type="entry name" value="PROTEIN O-GLUCOSYLTRANSFERASE 3"/>
    <property type="match status" value="1"/>
</dbReference>
<dbReference type="InterPro" id="IPR017868">
    <property type="entry name" value="Filamin/ABP280_repeat-like"/>
</dbReference>
<evidence type="ECO:0000256" key="7">
    <source>
        <dbReference type="ARBA" id="ARBA00023180"/>
    </source>
</evidence>
<dbReference type="InterPro" id="IPR014756">
    <property type="entry name" value="Ig_E-set"/>
</dbReference>
<dbReference type="Pfam" id="PF00630">
    <property type="entry name" value="Filamin"/>
    <property type="match status" value="1"/>
</dbReference>
<dbReference type="SMART" id="SM00557">
    <property type="entry name" value="IG_FLMN"/>
    <property type="match status" value="1"/>
</dbReference>
<reference evidence="13" key="1">
    <citation type="submission" date="2025-08" db="UniProtKB">
        <authorList>
            <consortium name="Ensembl"/>
        </authorList>
    </citation>
    <scope>IDENTIFICATION</scope>
</reference>
<keyword evidence="3" id="KW-0328">Glycosyltransferase</keyword>
<dbReference type="SMART" id="SM00672">
    <property type="entry name" value="CAP10"/>
    <property type="match status" value="1"/>
</dbReference>
<evidence type="ECO:0000256" key="8">
    <source>
        <dbReference type="ARBA" id="ARBA00047553"/>
    </source>
</evidence>
<dbReference type="PANTHER" id="PTHR12203">
    <property type="entry name" value="KDEL LYS-ASP-GLU-LEU CONTAINING - RELATED"/>
    <property type="match status" value="1"/>
</dbReference>
<keyword evidence="5 11" id="KW-0732">Signal</keyword>
<dbReference type="GO" id="GO:0012505">
    <property type="term" value="C:endomembrane system"/>
    <property type="evidence" value="ECO:0007669"/>
    <property type="project" value="TreeGrafter"/>
</dbReference>
<keyword evidence="6" id="KW-0256">Endoplasmic reticulum</keyword>
<dbReference type="FunFam" id="2.60.40.10:FF:000419">
    <property type="entry name" value="KDEL (Lys-Asp-Glu-Leu) containing 1"/>
    <property type="match status" value="1"/>
</dbReference>
<keyword evidence="7" id="KW-0325">Glycoprotein</keyword>
<dbReference type="SUPFAM" id="SSF81296">
    <property type="entry name" value="E set domains"/>
    <property type="match status" value="1"/>
</dbReference>
<feature type="signal peptide" evidence="11">
    <location>
        <begin position="1"/>
        <end position="37"/>
    </location>
</feature>
<evidence type="ECO:0000256" key="10">
    <source>
        <dbReference type="PROSITE-ProRule" id="PRU00087"/>
    </source>
</evidence>
<dbReference type="GO" id="GO:0007399">
    <property type="term" value="P:nervous system development"/>
    <property type="evidence" value="ECO:0007669"/>
    <property type="project" value="UniProtKB-ARBA"/>
</dbReference>
<name>A0A3Q0QT02_AMPCI</name>
<dbReference type="AlphaFoldDB" id="A0A3Q0QT02"/>
<dbReference type="STRING" id="61819.ENSACIP00000000191"/>
<comment type="similarity">
    <text evidence="2">Belongs to the KDELC family.</text>
</comment>
<proteinExistence type="inferred from homology"/>
<dbReference type="PROSITE" id="PS50194">
    <property type="entry name" value="FILAMIN_REPEAT"/>
    <property type="match status" value="1"/>
</dbReference>
<evidence type="ECO:0000256" key="4">
    <source>
        <dbReference type="ARBA" id="ARBA00022679"/>
    </source>
</evidence>
<dbReference type="Pfam" id="PF05686">
    <property type="entry name" value="Glyco_transf_90"/>
    <property type="match status" value="1"/>
</dbReference>
<keyword evidence="14" id="KW-1185">Reference proteome</keyword>
<dbReference type="OMA" id="GITAWFF"/>